<organism evidence="2 3">
    <name type="scientific">Pseudoalteromonas luteoviolacea S4060-1</name>
    <dbReference type="NCBI Taxonomy" id="1365257"/>
    <lineage>
        <taxon>Bacteria</taxon>
        <taxon>Pseudomonadati</taxon>
        <taxon>Pseudomonadota</taxon>
        <taxon>Gammaproteobacteria</taxon>
        <taxon>Alteromonadales</taxon>
        <taxon>Pseudoalteromonadaceae</taxon>
        <taxon>Pseudoalteromonas</taxon>
    </lineage>
</organism>
<protein>
    <submittedName>
        <fullName evidence="2">Uncharacterized protein</fullName>
    </submittedName>
</protein>
<sequence length="109" mass="11920">MILKRVKQNLKLSVILLSTISFGAYSSNDDTAPLIEMLIIDKHTGACGMIQQMASFQSSTKMEGGAEFIQRFVNTEAARLGKTSNEFIKECEESIARYSGTMKALGYGG</sequence>
<gene>
    <name evidence="2" type="ORF">N478_05490</name>
</gene>
<proteinExistence type="predicted"/>
<evidence type="ECO:0000313" key="3">
    <source>
        <dbReference type="Proteomes" id="UP000076661"/>
    </source>
</evidence>
<feature type="signal peptide" evidence="1">
    <location>
        <begin position="1"/>
        <end position="26"/>
    </location>
</feature>
<comment type="caution">
    <text evidence="2">The sequence shown here is derived from an EMBL/GenBank/DDBJ whole genome shotgun (WGS) entry which is preliminary data.</text>
</comment>
<keyword evidence="1" id="KW-0732">Signal</keyword>
<dbReference type="Proteomes" id="UP000076661">
    <property type="component" value="Unassembled WGS sequence"/>
</dbReference>
<evidence type="ECO:0000256" key="1">
    <source>
        <dbReference type="SAM" id="SignalP"/>
    </source>
</evidence>
<reference evidence="2 3" key="1">
    <citation type="submission" date="2013-07" db="EMBL/GenBank/DDBJ databases">
        <title>Comparative Genomic and Metabolomic Analysis of Twelve Strains of Pseudoalteromonas luteoviolacea.</title>
        <authorList>
            <person name="Vynne N.G."/>
            <person name="Mansson M."/>
            <person name="Gram L."/>
        </authorList>
    </citation>
    <scope>NUCLEOTIDE SEQUENCE [LARGE SCALE GENOMIC DNA]</scope>
    <source>
        <strain evidence="2 3">S4060-1</strain>
    </source>
</reference>
<feature type="chain" id="PRO_5007832317" evidence="1">
    <location>
        <begin position="27"/>
        <end position="109"/>
    </location>
</feature>
<dbReference type="PATRIC" id="fig|1365257.3.peg.4416"/>
<dbReference type="EMBL" id="AUXX01000045">
    <property type="protein sequence ID" value="KZN61527.1"/>
    <property type="molecule type" value="Genomic_DNA"/>
</dbReference>
<name>A0A162BG32_9GAMM</name>
<dbReference type="AlphaFoldDB" id="A0A162BG32"/>
<dbReference type="RefSeq" id="WP_081225606.1">
    <property type="nucleotide sequence ID" value="NZ_AUXX01000045.1"/>
</dbReference>
<accession>A0A162BG32</accession>
<evidence type="ECO:0000313" key="2">
    <source>
        <dbReference type="EMBL" id="KZN61527.1"/>
    </source>
</evidence>